<organism evidence="1 2">
    <name type="scientific">Lasius platythorax</name>
    <dbReference type="NCBI Taxonomy" id="488582"/>
    <lineage>
        <taxon>Eukaryota</taxon>
        <taxon>Metazoa</taxon>
        <taxon>Ecdysozoa</taxon>
        <taxon>Arthropoda</taxon>
        <taxon>Hexapoda</taxon>
        <taxon>Insecta</taxon>
        <taxon>Pterygota</taxon>
        <taxon>Neoptera</taxon>
        <taxon>Endopterygota</taxon>
        <taxon>Hymenoptera</taxon>
        <taxon>Apocrita</taxon>
        <taxon>Aculeata</taxon>
        <taxon>Formicoidea</taxon>
        <taxon>Formicidae</taxon>
        <taxon>Formicinae</taxon>
        <taxon>Lasius</taxon>
        <taxon>Lasius</taxon>
    </lineage>
</organism>
<accession>A0AAV2NEA9</accession>
<dbReference type="Proteomes" id="UP001497644">
    <property type="component" value="Chromosome 14"/>
</dbReference>
<proteinExistence type="predicted"/>
<evidence type="ECO:0000313" key="1">
    <source>
        <dbReference type="EMBL" id="CAL1678516.1"/>
    </source>
</evidence>
<evidence type="ECO:0000313" key="2">
    <source>
        <dbReference type="Proteomes" id="UP001497644"/>
    </source>
</evidence>
<protein>
    <submittedName>
        <fullName evidence="1">Uncharacterized protein</fullName>
    </submittedName>
</protein>
<reference evidence="1" key="1">
    <citation type="submission" date="2024-04" db="EMBL/GenBank/DDBJ databases">
        <authorList>
            <consortium name="Molecular Ecology Group"/>
        </authorList>
    </citation>
    <scope>NUCLEOTIDE SEQUENCE</scope>
</reference>
<keyword evidence="2" id="KW-1185">Reference proteome</keyword>
<gene>
    <name evidence="1" type="ORF">LPLAT_LOCUS4347</name>
</gene>
<dbReference type="AlphaFoldDB" id="A0AAV2NEA9"/>
<sequence length="129" mass="15605">MRQLIVTVLEIRRALRGRCDISILHQRTKYIYILLHRYAINDAMKLLAPLKNKIMRRSKKYKELLEVKNEKIEEQRRSKQAFIRVDEPDIILNKIPNCLDEKAMDINYAWEKFSLYKSWILKSRGIPFR</sequence>
<name>A0AAV2NEA9_9HYME</name>
<dbReference type="EMBL" id="OZ034837">
    <property type="protein sequence ID" value="CAL1678516.1"/>
    <property type="molecule type" value="Genomic_DNA"/>
</dbReference>